<keyword evidence="4" id="KW-1185">Reference proteome</keyword>
<feature type="region of interest" description="Disordered" evidence="1">
    <location>
        <begin position="202"/>
        <end position="223"/>
    </location>
</feature>
<gene>
    <name evidence="3" type="ORF">GCM10011349_21510</name>
</gene>
<evidence type="ECO:0000313" key="3">
    <source>
        <dbReference type="EMBL" id="GGN50151.1"/>
    </source>
</evidence>
<keyword evidence="2" id="KW-0732">Signal</keyword>
<evidence type="ECO:0000256" key="2">
    <source>
        <dbReference type="SAM" id="SignalP"/>
    </source>
</evidence>
<name>A0ABQ2JKT7_9SPHN</name>
<evidence type="ECO:0008006" key="5">
    <source>
        <dbReference type="Google" id="ProtNLM"/>
    </source>
</evidence>
<feature type="signal peptide" evidence="2">
    <location>
        <begin position="1"/>
        <end position="22"/>
    </location>
</feature>
<evidence type="ECO:0000256" key="1">
    <source>
        <dbReference type="SAM" id="MobiDB-lite"/>
    </source>
</evidence>
<organism evidence="3 4">
    <name type="scientific">Novosphingobium indicum</name>
    <dbReference type="NCBI Taxonomy" id="462949"/>
    <lineage>
        <taxon>Bacteria</taxon>
        <taxon>Pseudomonadati</taxon>
        <taxon>Pseudomonadota</taxon>
        <taxon>Alphaproteobacteria</taxon>
        <taxon>Sphingomonadales</taxon>
        <taxon>Sphingomonadaceae</taxon>
        <taxon>Novosphingobium</taxon>
    </lineage>
</organism>
<sequence length="239" mass="25260">MIPMKRCVGKMLLGGIAAGAMAGLSVPAVGKVASVSDRGFVVQQVVEVSVAPDEAWATLIKPSEWWDSNHTWSGDAANLSIEPRAGGCFCEVLPNKTSPRAAPRGSVEHMRVVYIEQERVLRMVGALGPLQGEALNGTMTIQLKPEGEGSRTQILLEYVVGGYSRSAFEKLAGSVDGMLGEQLKGYVSKFGGAFDAAFPLSEPGSEQQAEVPEGKGTIPGVLPLQEIPPEIEGNEVIGR</sequence>
<evidence type="ECO:0000313" key="4">
    <source>
        <dbReference type="Proteomes" id="UP000605099"/>
    </source>
</evidence>
<protein>
    <recommendedName>
        <fullName evidence="5">Polyketide cyclase</fullName>
    </recommendedName>
</protein>
<accession>A0ABQ2JKT7</accession>
<feature type="chain" id="PRO_5045276146" description="Polyketide cyclase" evidence="2">
    <location>
        <begin position="23"/>
        <end position="239"/>
    </location>
</feature>
<dbReference type="SUPFAM" id="SSF55961">
    <property type="entry name" value="Bet v1-like"/>
    <property type="match status" value="1"/>
</dbReference>
<proteinExistence type="predicted"/>
<dbReference type="Gene3D" id="3.30.530.20">
    <property type="match status" value="1"/>
</dbReference>
<dbReference type="EMBL" id="BMLK01000009">
    <property type="protein sequence ID" value="GGN50151.1"/>
    <property type="molecule type" value="Genomic_DNA"/>
</dbReference>
<comment type="caution">
    <text evidence="3">The sequence shown here is derived from an EMBL/GenBank/DDBJ whole genome shotgun (WGS) entry which is preliminary data.</text>
</comment>
<dbReference type="InterPro" id="IPR023393">
    <property type="entry name" value="START-like_dom_sf"/>
</dbReference>
<dbReference type="Proteomes" id="UP000605099">
    <property type="component" value="Unassembled WGS sequence"/>
</dbReference>
<reference evidence="4" key="1">
    <citation type="journal article" date="2019" name="Int. J. Syst. Evol. Microbiol.">
        <title>The Global Catalogue of Microorganisms (GCM) 10K type strain sequencing project: providing services to taxonomists for standard genome sequencing and annotation.</title>
        <authorList>
            <consortium name="The Broad Institute Genomics Platform"/>
            <consortium name="The Broad Institute Genome Sequencing Center for Infectious Disease"/>
            <person name="Wu L."/>
            <person name="Ma J."/>
        </authorList>
    </citation>
    <scope>NUCLEOTIDE SEQUENCE [LARGE SCALE GENOMIC DNA]</scope>
    <source>
        <strain evidence="4">CGMCC 1.6784</strain>
    </source>
</reference>